<gene>
    <name evidence="5" type="primary">RvY_17620-1</name>
    <name evidence="5" type="synonym">RvY_17620.1</name>
    <name evidence="5" type="ORF">RvY_17620</name>
</gene>
<dbReference type="InterPro" id="IPR036457">
    <property type="entry name" value="PPM-type-like_dom_sf"/>
</dbReference>
<keyword evidence="6" id="KW-1185">Reference proteome</keyword>
<keyword evidence="1" id="KW-0479">Metal-binding</keyword>
<dbReference type="Gene3D" id="3.60.40.10">
    <property type="entry name" value="PPM-type phosphatase domain"/>
    <property type="match status" value="1"/>
</dbReference>
<sequence length="118" mass="13258">MEDAHVNILSVNGNEEVSFFAVYDGHGGSEVANYAMEHAHKRIFHHPKYMEGRFADAIQEGMLELDREMFQQENGETAGRNDLSGSTAVLLLIHRNRIFCVSALTSITTFRPCFGKPQ</sequence>
<keyword evidence="2" id="KW-0378">Hydrolase</keyword>
<feature type="domain" description="PPM-type phosphatase" evidence="4">
    <location>
        <begin position="1"/>
        <end position="118"/>
    </location>
</feature>
<evidence type="ECO:0000259" key="4">
    <source>
        <dbReference type="PROSITE" id="PS51746"/>
    </source>
</evidence>
<keyword evidence="3" id="KW-0904">Protein phosphatase</keyword>
<proteinExistence type="predicted"/>
<dbReference type="InterPro" id="IPR001932">
    <property type="entry name" value="PPM-type_phosphatase-like_dom"/>
</dbReference>
<name>A0A1D1W316_RAMVA</name>
<dbReference type="EMBL" id="BDGG01000016">
    <property type="protein sequence ID" value="GAV07831.1"/>
    <property type="molecule type" value="Genomic_DNA"/>
</dbReference>
<dbReference type="PROSITE" id="PS51746">
    <property type="entry name" value="PPM_2"/>
    <property type="match status" value="1"/>
</dbReference>
<evidence type="ECO:0000313" key="6">
    <source>
        <dbReference type="Proteomes" id="UP000186922"/>
    </source>
</evidence>
<dbReference type="PANTHER" id="PTHR47992">
    <property type="entry name" value="PROTEIN PHOSPHATASE"/>
    <property type="match status" value="1"/>
</dbReference>
<accession>A0A1D1W316</accession>
<evidence type="ECO:0000256" key="3">
    <source>
        <dbReference type="ARBA" id="ARBA00022912"/>
    </source>
</evidence>
<evidence type="ECO:0000256" key="2">
    <source>
        <dbReference type="ARBA" id="ARBA00022801"/>
    </source>
</evidence>
<dbReference type="AlphaFoldDB" id="A0A1D1W316"/>
<dbReference type="STRING" id="947166.A0A1D1W316"/>
<dbReference type="OrthoDB" id="10264738at2759"/>
<dbReference type="Pfam" id="PF00481">
    <property type="entry name" value="PP2C"/>
    <property type="match status" value="1"/>
</dbReference>
<dbReference type="Proteomes" id="UP000186922">
    <property type="component" value="Unassembled WGS sequence"/>
</dbReference>
<dbReference type="SUPFAM" id="SSF81606">
    <property type="entry name" value="PP2C-like"/>
    <property type="match status" value="1"/>
</dbReference>
<dbReference type="InterPro" id="IPR015655">
    <property type="entry name" value="PP2C"/>
</dbReference>
<comment type="caution">
    <text evidence="5">The sequence shown here is derived from an EMBL/GenBank/DDBJ whole genome shotgun (WGS) entry which is preliminary data.</text>
</comment>
<evidence type="ECO:0000256" key="1">
    <source>
        <dbReference type="ARBA" id="ARBA00022723"/>
    </source>
</evidence>
<evidence type="ECO:0000313" key="5">
    <source>
        <dbReference type="EMBL" id="GAV07831.1"/>
    </source>
</evidence>
<dbReference type="PROSITE" id="PS01032">
    <property type="entry name" value="PPM_1"/>
    <property type="match status" value="1"/>
</dbReference>
<reference evidence="5 6" key="1">
    <citation type="journal article" date="2016" name="Nat. Commun.">
        <title>Extremotolerant tardigrade genome and improved radiotolerance of human cultured cells by tardigrade-unique protein.</title>
        <authorList>
            <person name="Hashimoto T."/>
            <person name="Horikawa D.D."/>
            <person name="Saito Y."/>
            <person name="Kuwahara H."/>
            <person name="Kozuka-Hata H."/>
            <person name="Shin-I T."/>
            <person name="Minakuchi Y."/>
            <person name="Ohishi K."/>
            <person name="Motoyama A."/>
            <person name="Aizu T."/>
            <person name="Enomoto A."/>
            <person name="Kondo K."/>
            <person name="Tanaka S."/>
            <person name="Hara Y."/>
            <person name="Koshikawa S."/>
            <person name="Sagara H."/>
            <person name="Miura T."/>
            <person name="Yokobori S."/>
            <person name="Miyagawa K."/>
            <person name="Suzuki Y."/>
            <person name="Kubo T."/>
            <person name="Oyama M."/>
            <person name="Kohara Y."/>
            <person name="Fujiyama A."/>
            <person name="Arakawa K."/>
            <person name="Katayama T."/>
            <person name="Toyoda A."/>
            <person name="Kunieda T."/>
        </authorList>
    </citation>
    <scope>NUCLEOTIDE SEQUENCE [LARGE SCALE GENOMIC DNA]</scope>
    <source>
        <strain evidence="5 6">YOKOZUNA-1</strain>
    </source>
</reference>
<protein>
    <recommendedName>
        <fullName evidence="4">PPM-type phosphatase domain-containing protein</fullName>
    </recommendedName>
</protein>
<organism evidence="5 6">
    <name type="scientific">Ramazzottius varieornatus</name>
    <name type="common">Water bear</name>
    <name type="synonym">Tardigrade</name>
    <dbReference type="NCBI Taxonomy" id="947166"/>
    <lineage>
        <taxon>Eukaryota</taxon>
        <taxon>Metazoa</taxon>
        <taxon>Ecdysozoa</taxon>
        <taxon>Tardigrada</taxon>
        <taxon>Eutardigrada</taxon>
        <taxon>Parachela</taxon>
        <taxon>Hypsibioidea</taxon>
        <taxon>Ramazzottiidae</taxon>
        <taxon>Ramazzottius</taxon>
    </lineage>
</organism>
<dbReference type="InterPro" id="IPR000222">
    <property type="entry name" value="PP2C_BS"/>
</dbReference>
<dbReference type="GO" id="GO:0046872">
    <property type="term" value="F:metal ion binding"/>
    <property type="evidence" value="ECO:0007669"/>
    <property type="project" value="UniProtKB-KW"/>
</dbReference>
<dbReference type="GO" id="GO:0004722">
    <property type="term" value="F:protein serine/threonine phosphatase activity"/>
    <property type="evidence" value="ECO:0007669"/>
    <property type="project" value="InterPro"/>
</dbReference>